<dbReference type="AlphaFoldDB" id="A0A397VDL0"/>
<name>A0A397VDL0_9GLOM</name>
<proteinExistence type="predicted"/>
<accession>A0A397VDL0</accession>
<keyword evidence="3" id="KW-1185">Reference proteome</keyword>
<sequence>MGLTLRLEDFVTIEQVVEQQLWGFLSEGVETLVETFFCFAKFQQSGHFGLPPPKDRYCLHHPFWKCAYLIETKSQVLLEVLEHNNGKDTCMFFTDSSLGGGKIEHVAGHSVVQVDEIMEHIQGQKQFHLQILISGFRTRNAFVLMYSTDRQAALQAIESALQAGSSREWLHSGNPWNERADYLAKKALNLKETTKYKFSTTKNTLLQAKWEDDYIEIPIKKFVESILDTEREEERIIREIWTNLSLKDYNGFSVIELKKIQYGEEPKAIQERRSLIARGIIKKNAQCYLKVKGLERKKIEKELSITRKMKRKDRSHSKRRTEEEKRTTSEEALPKGKKGVKEFVKSSSGKRWDDCVCIALEEVEKWLISGIWSNWNRN</sequence>
<gene>
    <name evidence="2" type="ORF">C2G38_2180733</name>
</gene>
<evidence type="ECO:0000313" key="3">
    <source>
        <dbReference type="Proteomes" id="UP000266673"/>
    </source>
</evidence>
<evidence type="ECO:0000256" key="1">
    <source>
        <dbReference type="SAM" id="MobiDB-lite"/>
    </source>
</evidence>
<comment type="caution">
    <text evidence="2">The sequence shown here is derived from an EMBL/GenBank/DDBJ whole genome shotgun (WGS) entry which is preliminary data.</text>
</comment>
<reference evidence="2 3" key="1">
    <citation type="submission" date="2018-06" db="EMBL/GenBank/DDBJ databases">
        <title>Comparative genomics reveals the genomic features of Rhizophagus irregularis, R. cerebriforme, R. diaphanum and Gigaspora rosea, and their symbiotic lifestyle signature.</title>
        <authorList>
            <person name="Morin E."/>
            <person name="San Clemente H."/>
            <person name="Chen E.C.H."/>
            <person name="De La Providencia I."/>
            <person name="Hainaut M."/>
            <person name="Kuo A."/>
            <person name="Kohler A."/>
            <person name="Murat C."/>
            <person name="Tang N."/>
            <person name="Roy S."/>
            <person name="Loubradou J."/>
            <person name="Henrissat B."/>
            <person name="Grigoriev I.V."/>
            <person name="Corradi N."/>
            <person name="Roux C."/>
            <person name="Martin F.M."/>
        </authorList>
    </citation>
    <scope>NUCLEOTIDE SEQUENCE [LARGE SCALE GENOMIC DNA]</scope>
    <source>
        <strain evidence="2 3">DAOM 194757</strain>
    </source>
</reference>
<dbReference type="Proteomes" id="UP000266673">
    <property type="component" value="Unassembled WGS sequence"/>
</dbReference>
<evidence type="ECO:0000313" key="2">
    <source>
        <dbReference type="EMBL" id="RIB19848.1"/>
    </source>
</evidence>
<protein>
    <submittedName>
        <fullName evidence="2">Uncharacterized protein</fullName>
    </submittedName>
</protein>
<dbReference type="EMBL" id="QKWP01000449">
    <property type="protein sequence ID" value="RIB19848.1"/>
    <property type="molecule type" value="Genomic_DNA"/>
</dbReference>
<feature type="compositionally biased region" description="Basic residues" evidence="1">
    <location>
        <begin position="307"/>
        <end position="319"/>
    </location>
</feature>
<feature type="region of interest" description="Disordered" evidence="1">
    <location>
        <begin position="307"/>
        <end position="334"/>
    </location>
</feature>
<organism evidence="2 3">
    <name type="scientific">Gigaspora rosea</name>
    <dbReference type="NCBI Taxonomy" id="44941"/>
    <lineage>
        <taxon>Eukaryota</taxon>
        <taxon>Fungi</taxon>
        <taxon>Fungi incertae sedis</taxon>
        <taxon>Mucoromycota</taxon>
        <taxon>Glomeromycotina</taxon>
        <taxon>Glomeromycetes</taxon>
        <taxon>Diversisporales</taxon>
        <taxon>Gigasporaceae</taxon>
        <taxon>Gigaspora</taxon>
    </lineage>
</organism>
<feature type="compositionally biased region" description="Basic and acidic residues" evidence="1">
    <location>
        <begin position="320"/>
        <end position="334"/>
    </location>
</feature>